<dbReference type="AlphaFoldDB" id="A0A1P8JTS5"/>
<dbReference type="RefSeq" id="WP_076198330.1">
    <property type="nucleotide sequence ID" value="NZ_CP019236.1"/>
</dbReference>
<dbReference type="InterPro" id="IPR010982">
    <property type="entry name" value="Lambda_DNA-bd_dom_sf"/>
</dbReference>
<evidence type="ECO:0000313" key="2">
    <source>
        <dbReference type="Proteomes" id="UP000186609"/>
    </source>
</evidence>
<dbReference type="EMBL" id="CP019236">
    <property type="protein sequence ID" value="APW37143.1"/>
    <property type="molecule type" value="Genomic_DNA"/>
</dbReference>
<dbReference type="Pfam" id="PF14549">
    <property type="entry name" value="P22_Cro"/>
    <property type="match status" value="1"/>
</dbReference>
<reference evidence="1 2" key="1">
    <citation type="submission" date="2017-01" db="EMBL/GenBank/DDBJ databases">
        <authorList>
            <person name="Mah S.A."/>
            <person name="Swanson W.J."/>
            <person name="Moy G.W."/>
            <person name="Vacquier V.D."/>
        </authorList>
    </citation>
    <scope>NUCLEOTIDE SEQUENCE [LARGE SCALE GENOMIC DNA]</scope>
    <source>
        <strain evidence="1 2">DCY110</strain>
    </source>
</reference>
<dbReference type="KEGG" id="rhy:RD110_07985"/>
<organism evidence="1 2">
    <name type="scientific">Rhodoferax koreensis</name>
    <dbReference type="NCBI Taxonomy" id="1842727"/>
    <lineage>
        <taxon>Bacteria</taxon>
        <taxon>Pseudomonadati</taxon>
        <taxon>Pseudomonadota</taxon>
        <taxon>Betaproteobacteria</taxon>
        <taxon>Burkholderiales</taxon>
        <taxon>Comamonadaceae</taxon>
        <taxon>Rhodoferax</taxon>
    </lineage>
</organism>
<dbReference type="Gene3D" id="1.10.260.40">
    <property type="entry name" value="lambda repressor-like DNA-binding domains"/>
    <property type="match status" value="1"/>
</dbReference>
<dbReference type="Proteomes" id="UP000186609">
    <property type="component" value="Chromosome"/>
</dbReference>
<dbReference type="SUPFAM" id="SSF47413">
    <property type="entry name" value="lambda repressor-like DNA-binding domains"/>
    <property type="match status" value="1"/>
</dbReference>
<evidence type="ECO:0008006" key="3">
    <source>
        <dbReference type="Google" id="ProtNLM"/>
    </source>
</evidence>
<gene>
    <name evidence="1" type="ORF">RD110_07985</name>
</gene>
<keyword evidence="2" id="KW-1185">Reference proteome</keyword>
<dbReference type="OrthoDB" id="6693632at2"/>
<proteinExistence type="predicted"/>
<accession>A0A1P8JTS5</accession>
<name>A0A1P8JTS5_9BURK</name>
<evidence type="ECO:0000313" key="1">
    <source>
        <dbReference type="EMBL" id="APW37143.1"/>
    </source>
</evidence>
<dbReference type="GO" id="GO:0003677">
    <property type="term" value="F:DNA binding"/>
    <property type="evidence" value="ECO:0007669"/>
    <property type="project" value="InterPro"/>
</dbReference>
<protein>
    <recommendedName>
        <fullName evidence="3">Cro/Cl family transcriptional regulator</fullName>
    </recommendedName>
</protein>
<sequence length="67" mass="7665">MKKQKAIELLGGVHATAKAVGVTYQAVKKWPEELTDRIEDRIWAVMARKHLPRKLRLELTADARQEA</sequence>